<feature type="compositionally biased region" description="Acidic residues" evidence="1">
    <location>
        <begin position="93"/>
        <end position="103"/>
    </location>
</feature>
<sequence length="103" mass="12263">MERNFFKSRKLHEHPDNHRYTDVSNVEASKNFLVPEQTPEGPYGSPIDATFQKTTPWEEGQRPYSAFNYEFKAHHQNIPRQYPQSHPIHDEPGDQEEYLYTEK</sequence>
<reference evidence="2 3" key="1">
    <citation type="submission" date="2016-10" db="EMBL/GenBank/DDBJ databases">
        <authorList>
            <person name="de Groot N.N."/>
        </authorList>
    </citation>
    <scope>NUCLEOTIDE SEQUENCE [LARGE SCALE GENOMIC DNA]</scope>
    <source>
        <strain evidence="2 3">DSM 23995</strain>
    </source>
</reference>
<proteinExistence type="predicted"/>
<evidence type="ECO:0000313" key="2">
    <source>
        <dbReference type="EMBL" id="SFE94701.1"/>
    </source>
</evidence>
<evidence type="ECO:0008006" key="4">
    <source>
        <dbReference type="Google" id="ProtNLM"/>
    </source>
</evidence>
<protein>
    <recommendedName>
        <fullName evidence="4">Cytosolic protein</fullName>
    </recommendedName>
</protein>
<gene>
    <name evidence="2" type="ORF">SAMN05192532_106160</name>
</gene>
<dbReference type="STRING" id="930128.SAMN05192532_106160"/>
<dbReference type="AlphaFoldDB" id="A0A1I2EQU5"/>
<dbReference type="RefSeq" id="WP_091662909.1">
    <property type="nucleotide sequence ID" value="NZ_FONT01000006.1"/>
</dbReference>
<evidence type="ECO:0000256" key="1">
    <source>
        <dbReference type="SAM" id="MobiDB-lite"/>
    </source>
</evidence>
<keyword evidence="3" id="KW-1185">Reference proteome</keyword>
<evidence type="ECO:0000313" key="3">
    <source>
        <dbReference type="Proteomes" id="UP000199516"/>
    </source>
</evidence>
<dbReference type="Proteomes" id="UP000199516">
    <property type="component" value="Unassembled WGS sequence"/>
</dbReference>
<name>A0A1I2EQU5_9BACI</name>
<dbReference type="EMBL" id="FONT01000006">
    <property type="protein sequence ID" value="SFE94701.1"/>
    <property type="molecule type" value="Genomic_DNA"/>
</dbReference>
<feature type="region of interest" description="Disordered" evidence="1">
    <location>
        <begin position="80"/>
        <end position="103"/>
    </location>
</feature>
<organism evidence="2 3">
    <name type="scientific">Alteribacillus iranensis</name>
    <dbReference type="NCBI Taxonomy" id="930128"/>
    <lineage>
        <taxon>Bacteria</taxon>
        <taxon>Bacillati</taxon>
        <taxon>Bacillota</taxon>
        <taxon>Bacilli</taxon>
        <taxon>Bacillales</taxon>
        <taxon>Bacillaceae</taxon>
        <taxon>Alteribacillus</taxon>
    </lineage>
</organism>
<accession>A0A1I2EQU5</accession>
<dbReference type="OrthoDB" id="2376226at2"/>